<gene>
    <name evidence="1" type="ORF">MPEAHAMD_6650</name>
</gene>
<evidence type="ECO:0000313" key="1">
    <source>
        <dbReference type="EMBL" id="GJD66452.1"/>
    </source>
</evidence>
<comment type="caution">
    <text evidence="1">The sequence shown here is derived from an EMBL/GenBank/DDBJ whole genome shotgun (WGS) entry which is preliminary data.</text>
</comment>
<dbReference type="RefSeq" id="WP_238193491.1">
    <property type="nucleotide sequence ID" value="NZ_BPQJ01000065.1"/>
</dbReference>
<reference evidence="1" key="2">
    <citation type="submission" date="2021-08" db="EMBL/GenBank/DDBJ databases">
        <authorList>
            <person name="Tani A."/>
            <person name="Ola A."/>
            <person name="Ogura Y."/>
            <person name="Katsura K."/>
            <person name="Hayashi T."/>
        </authorList>
    </citation>
    <scope>NUCLEOTIDE SEQUENCE</scope>
    <source>
        <strain evidence="1">JCM 32048</strain>
    </source>
</reference>
<proteinExistence type="predicted"/>
<dbReference type="EMBL" id="BPQJ01000065">
    <property type="protein sequence ID" value="GJD66452.1"/>
    <property type="molecule type" value="Genomic_DNA"/>
</dbReference>
<name>A0AA37HIJ9_9HYPH</name>
<dbReference type="AlphaFoldDB" id="A0AA37HIJ9"/>
<sequence>MTGRTNTDDFFEMLLRRLITDAVIGGIARGSSRDDRLLLRLRQYDRRARRERLSTQTRQVIASALRLLGEEPQTGRVS</sequence>
<protein>
    <submittedName>
        <fullName evidence="1">Uncharacterized protein</fullName>
    </submittedName>
</protein>
<keyword evidence="2" id="KW-1185">Reference proteome</keyword>
<dbReference type="Proteomes" id="UP001055286">
    <property type="component" value="Unassembled WGS sequence"/>
</dbReference>
<evidence type="ECO:0000313" key="2">
    <source>
        <dbReference type="Proteomes" id="UP001055286"/>
    </source>
</evidence>
<reference evidence="1" key="1">
    <citation type="journal article" date="2016" name="Front. Microbiol.">
        <title>Genome Sequence of the Piezophilic, Mesophilic Sulfate-Reducing Bacterium Desulfovibrio indicus J2T.</title>
        <authorList>
            <person name="Cao J."/>
            <person name="Maignien L."/>
            <person name="Shao Z."/>
            <person name="Alain K."/>
            <person name="Jebbar M."/>
        </authorList>
    </citation>
    <scope>NUCLEOTIDE SEQUENCE</scope>
    <source>
        <strain evidence="1">JCM 32048</strain>
    </source>
</reference>
<organism evidence="1 2">
    <name type="scientific">Methylobacterium frigidaeris</name>
    <dbReference type="NCBI Taxonomy" id="2038277"/>
    <lineage>
        <taxon>Bacteria</taxon>
        <taxon>Pseudomonadati</taxon>
        <taxon>Pseudomonadota</taxon>
        <taxon>Alphaproteobacteria</taxon>
        <taxon>Hyphomicrobiales</taxon>
        <taxon>Methylobacteriaceae</taxon>
        <taxon>Methylobacterium</taxon>
    </lineage>
</organism>
<accession>A0AA37HIJ9</accession>